<feature type="region of interest" description="Disordered" evidence="1">
    <location>
        <begin position="226"/>
        <end position="250"/>
    </location>
</feature>
<feature type="compositionally biased region" description="Low complexity" evidence="1">
    <location>
        <begin position="186"/>
        <end position="206"/>
    </location>
</feature>
<accession>A0A2M9CH47</accession>
<reference evidence="2 3" key="1">
    <citation type="submission" date="2017-11" db="EMBL/GenBank/DDBJ databases">
        <title>Genomic Encyclopedia of Archaeal and Bacterial Type Strains, Phase II (KMG-II): From Individual Species to Whole Genera.</title>
        <authorList>
            <person name="Goeker M."/>
        </authorList>
    </citation>
    <scope>NUCLEOTIDE SEQUENCE [LARGE SCALE GENOMIC DNA]</scope>
    <source>
        <strain evidence="2 3">DSM 27393</strain>
    </source>
</reference>
<name>A0A2M9CH47_9MICO</name>
<gene>
    <name evidence="2" type="ORF">CLV46_0734</name>
</gene>
<dbReference type="Proteomes" id="UP000228758">
    <property type="component" value="Unassembled WGS sequence"/>
</dbReference>
<keyword evidence="3" id="KW-1185">Reference proteome</keyword>
<evidence type="ECO:0000313" key="3">
    <source>
        <dbReference type="Proteomes" id="UP000228758"/>
    </source>
</evidence>
<comment type="caution">
    <text evidence="2">The sequence shown here is derived from an EMBL/GenBank/DDBJ whole genome shotgun (WGS) entry which is preliminary data.</text>
</comment>
<evidence type="ECO:0000256" key="1">
    <source>
        <dbReference type="SAM" id="MobiDB-lite"/>
    </source>
</evidence>
<proteinExistence type="predicted"/>
<dbReference type="AlphaFoldDB" id="A0A2M9CH47"/>
<dbReference type="EMBL" id="PGFF01000001">
    <property type="protein sequence ID" value="PJJ71192.1"/>
    <property type="molecule type" value="Genomic_DNA"/>
</dbReference>
<sequence>MGRTSRRPHRRRARGREVGVPLVPLDFSNAQEVCAASRTVSGTCGEHLTRVPIAPPSGCGRCSGYGAHGGYGGHAGAAGTRVRRARRARFVPRIFRNAREMCAAPRRVHGGLTDLGVALTVPPAEHDGRAVRHRSRAPLLPVTCSAGVSTSSEPTRSFDRGRPGRFTVRSVRAASFASLTESTFRAESGTSSTRSSATSCASTSWANDGPMRFSRTPLQPHCGVFRDSVPGRSGPRCLRTRQPEAGRALP</sequence>
<protein>
    <submittedName>
        <fullName evidence="2">Uncharacterized protein</fullName>
    </submittedName>
</protein>
<feature type="region of interest" description="Disordered" evidence="1">
    <location>
        <begin position="183"/>
        <end position="212"/>
    </location>
</feature>
<organism evidence="2 3">
    <name type="scientific">Diaminobutyricimonas aerilata</name>
    <dbReference type="NCBI Taxonomy" id="1162967"/>
    <lineage>
        <taxon>Bacteria</taxon>
        <taxon>Bacillati</taxon>
        <taxon>Actinomycetota</taxon>
        <taxon>Actinomycetes</taxon>
        <taxon>Micrococcales</taxon>
        <taxon>Microbacteriaceae</taxon>
        <taxon>Diaminobutyricimonas</taxon>
    </lineage>
</organism>
<evidence type="ECO:0000313" key="2">
    <source>
        <dbReference type="EMBL" id="PJJ71192.1"/>
    </source>
</evidence>